<dbReference type="GeneID" id="36550230"/>
<proteinExistence type="predicted"/>
<accession>A0A2I2GNA8</accession>
<organism evidence="1 2">
    <name type="scientific">Aspergillus steynii IBT 23096</name>
    <dbReference type="NCBI Taxonomy" id="1392250"/>
    <lineage>
        <taxon>Eukaryota</taxon>
        <taxon>Fungi</taxon>
        <taxon>Dikarya</taxon>
        <taxon>Ascomycota</taxon>
        <taxon>Pezizomycotina</taxon>
        <taxon>Eurotiomycetes</taxon>
        <taxon>Eurotiomycetidae</taxon>
        <taxon>Eurotiales</taxon>
        <taxon>Aspergillaceae</taxon>
        <taxon>Aspergillus</taxon>
        <taxon>Aspergillus subgen. Circumdati</taxon>
    </lineage>
</organism>
<reference evidence="1 2" key="1">
    <citation type="submission" date="2016-12" db="EMBL/GenBank/DDBJ databases">
        <title>The genomes of Aspergillus section Nigri reveals drivers in fungal speciation.</title>
        <authorList>
            <consortium name="DOE Joint Genome Institute"/>
            <person name="Vesth T.C."/>
            <person name="Nybo J."/>
            <person name="Theobald S."/>
            <person name="Brandl J."/>
            <person name="Frisvad J.C."/>
            <person name="Nielsen K.F."/>
            <person name="Lyhne E.K."/>
            <person name="Kogle M.E."/>
            <person name="Kuo A."/>
            <person name="Riley R."/>
            <person name="Clum A."/>
            <person name="Nolan M."/>
            <person name="Lipzen A."/>
            <person name="Salamov A."/>
            <person name="Henrissat B."/>
            <person name="Wiebenga A."/>
            <person name="De Vries R.P."/>
            <person name="Grigoriev I.V."/>
            <person name="Mortensen U.H."/>
            <person name="Andersen M.R."/>
            <person name="Baker S.E."/>
        </authorList>
    </citation>
    <scope>NUCLEOTIDE SEQUENCE [LARGE SCALE GENOMIC DNA]</scope>
    <source>
        <strain evidence="1 2">IBT 23096</strain>
    </source>
</reference>
<dbReference type="VEuPathDB" id="FungiDB:P170DRAFT_15345"/>
<evidence type="ECO:0000313" key="2">
    <source>
        <dbReference type="Proteomes" id="UP000234275"/>
    </source>
</evidence>
<gene>
    <name evidence="1" type="ORF">P170DRAFT_15345</name>
</gene>
<dbReference type="Proteomes" id="UP000234275">
    <property type="component" value="Unassembled WGS sequence"/>
</dbReference>
<name>A0A2I2GNA8_9EURO</name>
<keyword evidence="2" id="KW-1185">Reference proteome</keyword>
<protein>
    <submittedName>
        <fullName evidence="1">Uncharacterized protein</fullName>
    </submittedName>
</protein>
<dbReference type="RefSeq" id="XP_024709667.1">
    <property type="nucleotide sequence ID" value="XM_024842533.1"/>
</dbReference>
<dbReference type="EMBL" id="MSFO01000001">
    <property type="protein sequence ID" value="PLB54365.1"/>
    <property type="molecule type" value="Genomic_DNA"/>
</dbReference>
<comment type="caution">
    <text evidence="1">The sequence shown here is derived from an EMBL/GenBank/DDBJ whole genome shotgun (WGS) entry which is preliminary data.</text>
</comment>
<sequence>MVTIVRNPSTLAPSVGVRMLIGPILTAIRMTAESRLPPALLHAHNGLIASRGRSRNRLCAIVPDMGMPYAVRRRPRQPRIPSPAPIRVLLDDLHPRQEEPAFGSLSPHWRLRHPPPFPTVARFQFFMSPPVDLRVLRLNHTSHLLTSIVGPGMAGQ</sequence>
<dbReference type="AlphaFoldDB" id="A0A2I2GNA8"/>
<evidence type="ECO:0000313" key="1">
    <source>
        <dbReference type="EMBL" id="PLB54365.1"/>
    </source>
</evidence>